<proteinExistence type="predicted"/>
<feature type="non-terminal residue" evidence="1">
    <location>
        <position position="1"/>
    </location>
</feature>
<comment type="caution">
    <text evidence="1">The sequence shown here is derived from an EMBL/GenBank/DDBJ whole genome shotgun (WGS) entry which is preliminary data.</text>
</comment>
<keyword evidence="2" id="KW-1185">Reference proteome</keyword>
<organism evidence="1 2">
    <name type="scientific">Dichanthelium oligosanthes</name>
    <dbReference type="NCBI Taxonomy" id="888268"/>
    <lineage>
        <taxon>Eukaryota</taxon>
        <taxon>Viridiplantae</taxon>
        <taxon>Streptophyta</taxon>
        <taxon>Embryophyta</taxon>
        <taxon>Tracheophyta</taxon>
        <taxon>Spermatophyta</taxon>
        <taxon>Magnoliopsida</taxon>
        <taxon>Liliopsida</taxon>
        <taxon>Poales</taxon>
        <taxon>Poaceae</taxon>
        <taxon>PACMAD clade</taxon>
        <taxon>Panicoideae</taxon>
        <taxon>Panicodae</taxon>
        <taxon>Paniceae</taxon>
        <taxon>Dichantheliinae</taxon>
        <taxon>Dichanthelium</taxon>
    </lineage>
</organism>
<dbReference type="OrthoDB" id="663665at2759"/>
<accession>A0A1E5W1C6</accession>
<reference evidence="1 2" key="1">
    <citation type="submission" date="2016-09" db="EMBL/GenBank/DDBJ databases">
        <title>The draft genome of Dichanthelium oligosanthes: A C3 panicoid grass species.</title>
        <authorList>
            <person name="Studer A.J."/>
            <person name="Schnable J.C."/>
            <person name="Brutnell T.P."/>
        </authorList>
    </citation>
    <scope>NUCLEOTIDE SEQUENCE [LARGE SCALE GENOMIC DNA]</scope>
    <source>
        <strain evidence="2">cv. Kellogg 1175</strain>
        <tissue evidence="1">Leaf</tissue>
    </source>
</reference>
<dbReference type="AlphaFoldDB" id="A0A1E5W1C6"/>
<dbReference type="EMBL" id="LWDX02023923">
    <property type="protein sequence ID" value="OEL31207.1"/>
    <property type="molecule type" value="Genomic_DNA"/>
</dbReference>
<protein>
    <submittedName>
        <fullName evidence="1">Uncharacterized protein</fullName>
    </submittedName>
</protein>
<name>A0A1E5W1C6_9POAL</name>
<gene>
    <name evidence="1" type="ORF">BAE44_0007774</name>
</gene>
<dbReference type="Proteomes" id="UP000095767">
    <property type="component" value="Unassembled WGS sequence"/>
</dbReference>
<evidence type="ECO:0000313" key="2">
    <source>
        <dbReference type="Proteomes" id="UP000095767"/>
    </source>
</evidence>
<dbReference type="STRING" id="888268.A0A1E5W1C6"/>
<sequence>GDMASSDPEAIPWAKRKTPLPQGVDVPMCFCSNLCKLMSSEVLGDFYGMRFFMCNNYEHEPPLFFGTVQDTVSMK</sequence>
<evidence type="ECO:0000313" key="1">
    <source>
        <dbReference type="EMBL" id="OEL31207.1"/>
    </source>
</evidence>